<dbReference type="RefSeq" id="WP_378563077.1">
    <property type="nucleotide sequence ID" value="NZ_JBHSDL010000014.1"/>
</dbReference>
<dbReference type="InterPro" id="IPR019639">
    <property type="entry name" value="DUF2505"/>
</dbReference>
<evidence type="ECO:0000313" key="2">
    <source>
        <dbReference type="Proteomes" id="UP001595844"/>
    </source>
</evidence>
<accession>A0ABV8VIF4</accession>
<proteinExistence type="predicted"/>
<dbReference type="Pfam" id="PF10698">
    <property type="entry name" value="DUF2505"/>
    <property type="match status" value="1"/>
</dbReference>
<reference evidence="2" key="1">
    <citation type="journal article" date="2019" name="Int. J. Syst. Evol. Microbiol.">
        <title>The Global Catalogue of Microorganisms (GCM) 10K type strain sequencing project: providing services to taxonomists for standard genome sequencing and annotation.</title>
        <authorList>
            <consortium name="The Broad Institute Genomics Platform"/>
            <consortium name="The Broad Institute Genome Sequencing Center for Infectious Disease"/>
            <person name="Wu L."/>
            <person name="Ma J."/>
        </authorList>
    </citation>
    <scope>NUCLEOTIDE SEQUENCE [LARGE SCALE GENOMIC DNA]</scope>
    <source>
        <strain evidence="2">IBRC-M 10490</strain>
    </source>
</reference>
<organism evidence="1 2">
    <name type="scientific">Nocardia halotolerans</name>
    <dbReference type="NCBI Taxonomy" id="1755878"/>
    <lineage>
        <taxon>Bacteria</taxon>
        <taxon>Bacillati</taxon>
        <taxon>Actinomycetota</taxon>
        <taxon>Actinomycetes</taxon>
        <taxon>Mycobacteriales</taxon>
        <taxon>Nocardiaceae</taxon>
        <taxon>Nocardia</taxon>
    </lineage>
</organism>
<dbReference type="Proteomes" id="UP001595844">
    <property type="component" value="Unassembled WGS sequence"/>
</dbReference>
<dbReference type="SUPFAM" id="SSF55961">
    <property type="entry name" value="Bet v1-like"/>
    <property type="match status" value="1"/>
</dbReference>
<protein>
    <submittedName>
        <fullName evidence="1">DUF2505 domain-containing protein</fullName>
    </submittedName>
</protein>
<gene>
    <name evidence="1" type="ORF">ACFO5K_16980</name>
</gene>
<dbReference type="EMBL" id="JBHSDL010000014">
    <property type="protein sequence ID" value="MFC4375794.1"/>
    <property type="molecule type" value="Genomic_DNA"/>
</dbReference>
<comment type="caution">
    <text evidence="1">The sequence shown here is derived from an EMBL/GenBank/DDBJ whole genome shotgun (WGS) entry which is preliminary data.</text>
</comment>
<name>A0ABV8VIF4_9NOCA</name>
<sequence length="171" mass="18613">MSRKFSFTVPYSVPVEDLHRALVDDAVWQQRFAAADTATIELSHPDGPDSIRLEMTETPGQDKVPGLVRKVLKSDLVLSRIDSWQPLHGETAKGSFTGRTGGINTEMSGTYELRPTAEGSEIEVVGTVTVKVPLVGGAIEPLAEQLHQRVLNSERKFIEGWCSPASPSTQA</sequence>
<dbReference type="InterPro" id="IPR023393">
    <property type="entry name" value="START-like_dom_sf"/>
</dbReference>
<keyword evidence="2" id="KW-1185">Reference proteome</keyword>
<dbReference type="Gene3D" id="3.30.530.20">
    <property type="match status" value="1"/>
</dbReference>
<evidence type="ECO:0000313" key="1">
    <source>
        <dbReference type="EMBL" id="MFC4375794.1"/>
    </source>
</evidence>